<evidence type="ECO:0000256" key="1">
    <source>
        <dbReference type="SAM" id="SignalP"/>
    </source>
</evidence>
<gene>
    <name evidence="2" type="ORF">QE408_002521</name>
</gene>
<evidence type="ECO:0000313" key="2">
    <source>
        <dbReference type="EMBL" id="MDQ1185378.1"/>
    </source>
</evidence>
<evidence type="ECO:0000313" key="3">
    <source>
        <dbReference type="Proteomes" id="UP001224781"/>
    </source>
</evidence>
<organism evidence="2 3">
    <name type="scientific">Agrobacterium larrymoorei</name>
    <dbReference type="NCBI Taxonomy" id="160699"/>
    <lineage>
        <taxon>Bacteria</taxon>
        <taxon>Pseudomonadati</taxon>
        <taxon>Pseudomonadota</taxon>
        <taxon>Alphaproteobacteria</taxon>
        <taxon>Hyphomicrobiales</taxon>
        <taxon>Rhizobiaceae</taxon>
        <taxon>Rhizobium/Agrobacterium group</taxon>
        <taxon>Agrobacterium</taxon>
    </lineage>
</organism>
<proteinExistence type="predicted"/>
<feature type="signal peptide" evidence="1">
    <location>
        <begin position="1"/>
        <end position="22"/>
    </location>
</feature>
<keyword evidence="3" id="KW-1185">Reference proteome</keyword>
<accession>A0ABU0UKP1</accession>
<reference evidence="2 3" key="1">
    <citation type="submission" date="2023-07" db="EMBL/GenBank/DDBJ databases">
        <title>Functional and genomic diversity of the sorghum phyllosphere microbiome.</title>
        <authorList>
            <person name="Shade A."/>
        </authorList>
    </citation>
    <scope>NUCLEOTIDE SEQUENCE [LARGE SCALE GENOMIC DNA]</scope>
    <source>
        <strain evidence="2 3">SORGH_AS_1126</strain>
    </source>
</reference>
<sequence length="167" mass="17691">MNLIKPIVVVASLTASVSPAFSQTAEETVSFILYGLEDGRKIVQGGTVVATVEQTSSSPATYLVSPSGQLELDQATVRKLENCQFEVIVHSSPAKERKAIYDFSKVGDITFTLGNGLLSFAGKCAIKGSDGSCNSTALISAEMTAPENRVRKAIKFLKANYCAGSAY</sequence>
<feature type="chain" id="PRO_5046903771" evidence="1">
    <location>
        <begin position="23"/>
        <end position="167"/>
    </location>
</feature>
<name>A0ABU0UKP1_9HYPH</name>
<comment type="caution">
    <text evidence="2">The sequence shown here is derived from an EMBL/GenBank/DDBJ whole genome shotgun (WGS) entry which is preliminary data.</text>
</comment>
<keyword evidence="1" id="KW-0732">Signal</keyword>
<dbReference type="EMBL" id="JAUTBL010000002">
    <property type="protein sequence ID" value="MDQ1185378.1"/>
    <property type="molecule type" value="Genomic_DNA"/>
</dbReference>
<protein>
    <submittedName>
        <fullName evidence="2">Uncharacterized protein</fullName>
    </submittedName>
</protein>
<dbReference type="Proteomes" id="UP001224781">
    <property type="component" value="Unassembled WGS sequence"/>
</dbReference>
<dbReference type="RefSeq" id="WP_306931574.1">
    <property type="nucleotide sequence ID" value="NZ_JAUTBL010000002.1"/>
</dbReference>